<accession>A0A4R1KST0</accession>
<sequence>MINQKARFRSSHFKQGIYHIKRLENGEYSEEKQLITAIVTPTTPNDLELLPEGERFYPTFKLYLLESVNIGDLVEIQNVQYKIRTFSNWGDYGYYHALAVQHSETASDRSDGFVIT</sequence>
<evidence type="ECO:0000313" key="1">
    <source>
        <dbReference type="EMBL" id="TCK68102.1"/>
    </source>
</evidence>
<dbReference type="RefSeq" id="WP_132302393.1">
    <property type="nucleotide sequence ID" value="NZ_CP170642.1"/>
</dbReference>
<gene>
    <name evidence="1" type="ORF">EV692_1801</name>
</gene>
<name>A0A4R1KST0_9PAST</name>
<reference evidence="1 2" key="1">
    <citation type="submission" date="2019-03" db="EMBL/GenBank/DDBJ databases">
        <title>Genomic Encyclopedia of Type Strains, Phase IV (KMG-IV): sequencing the most valuable type-strain genomes for metagenomic binning, comparative biology and taxonomic classification.</title>
        <authorList>
            <person name="Goeker M."/>
        </authorList>
    </citation>
    <scope>NUCLEOTIDE SEQUENCE [LARGE SCALE GENOMIC DNA]</scope>
    <source>
        <strain evidence="1 2">DSM 10053</strain>
    </source>
</reference>
<organism evidence="1 2">
    <name type="scientific">Lonepinella koalarum</name>
    <dbReference type="NCBI Taxonomy" id="53417"/>
    <lineage>
        <taxon>Bacteria</taxon>
        <taxon>Pseudomonadati</taxon>
        <taxon>Pseudomonadota</taxon>
        <taxon>Gammaproteobacteria</taxon>
        <taxon>Pasteurellales</taxon>
        <taxon>Pasteurellaceae</taxon>
        <taxon>Lonepinella</taxon>
    </lineage>
</organism>
<dbReference type="Proteomes" id="UP000295496">
    <property type="component" value="Unassembled WGS sequence"/>
</dbReference>
<comment type="caution">
    <text evidence="1">The sequence shown here is derived from an EMBL/GenBank/DDBJ whole genome shotgun (WGS) entry which is preliminary data.</text>
</comment>
<proteinExistence type="predicted"/>
<evidence type="ECO:0000313" key="2">
    <source>
        <dbReference type="Proteomes" id="UP000295496"/>
    </source>
</evidence>
<dbReference type="OrthoDB" id="6463513at2"/>
<protein>
    <submittedName>
        <fullName evidence="1">Uncharacterized protein</fullName>
    </submittedName>
</protein>
<dbReference type="EMBL" id="SMGJ01000006">
    <property type="protein sequence ID" value="TCK68102.1"/>
    <property type="molecule type" value="Genomic_DNA"/>
</dbReference>
<dbReference type="AlphaFoldDB" id="A0A4R1KST0"/>
<keyword evidence="2" id="KW-1185">Reference proteome</keyword>